<dbReference type="Pfam" id="PF00931">
    <property type="entry name" value="NB-ARC"/>
    <property type="match status" value="1"/>
</dbReference>
<dbReference type="Gene3D" id="3.80.10.10">
    <property type="entry name" value="Ribonuclease Inhibitor"/>
    <property type="match status" value="2"/>
</dbReference>
<feature type="domain" description="Disease resistance protein At4g27190-like leucine-rich repeats" evidence="5">
    <location>
        <begin position="758"/>
        <end position="862"/>
    </location>
</feature>
<dbReference type="Gene3D" id="3.40.50.300">
    <property type="entry name" value="P-loop containing nucleotide triphosphate hydrolases"/>
    <property type="match status" value="1"/>
</dbReference>
<dbReference type="Proteomes" id="UP001180020">
    <property type="component" value="Unassembled WGS sequence"/>
</dbReference>
<sequence length="908" mass="102600">MRGRKRTNKVTLWLNRVQSLEADLSGFSLGPSPSNQLGKRPSELLEDVRELKNTITRFTDDNEMTEELMSPNRDVWLLRKEMCELIASRDGLLRKVIKLEEMHGQERTNQVVSWLETVRSLEEEYDNLEVDLSNICTCHGSCYLNCSPSNELGKRAVVLLDEVRATNTERSELTKLVEAIPGPISLETDSPLKEALEQLRRFCFKTDEASVIGVCGMGGIGKTTLMERFEAELLHRPGDFKKIIFVVVSKEPNAQKMQKEIGMVLGLHIQDGENIERHANQILKILQDMRYALLMDDVWNGSILKKILKDIGIPLPNMINKSKLIVTTRTEKVCNQMGTGDYKVRISCLKSEEAWALFKKSVGELIINSDPDINVHAKAMAKKCGGLPLALTVIGSAMANKKTIQEWEHAASSMEELRTDKIEEDYKIMKEELVDKWIGEGFFDGEYNDDIDKARGEGHSIIGILKIAHLLETGHSRDFDVRMHDVIRDMALWISSKKKGNKFLVRAGIGLTEAPESRKWSGNKRISLMDNNIKDLSCLIPDCPNLSTLFLQNNYYLSGNVTSVFFQSMTNLRILDLSRTDIKSLPIELGRLSGLRNLNLEGTGRLESIPKGAILTLGKLKLLNLRYSNYFIGDGSANVENSFCDTEVSIQDLDALKSLQEVALDLKSIDVYRQFISLTKLPRITSALVLSNSNSWGTLHLSSTLSKMDRLISLEFIYCEGLNEMIISGGENGPLLPKLRILELDSLLDLRMIKVEAHVALQNIRKLRIVHCTLLKHVEWIRNLRCLEKIHISYCDGMKKLIGGEDGVMEDNATTLTLSLPKLRSIVLGFLPKLESICKHPLLFSSLKHLIVSKCPHMKKLPLQINSAPNLKEIECEQEWWDGLVWDDELIKQKFVGSFKAMIPREFG</sequence>
<evidence type="ECO:0000259" key="5">
    <source>
        <dbReference type="Pfam" id="PF23247"/>
    </source>
</evidence>
<dbReference type="InterPro" id="IPR042197">
    <property type="entry name" value="Apaf_helical"/>
</dbReference>
<dbReference type="SUPFAM" id="SSF52540">
    <property type="entry name" value="P-loop containing nucleoside triphosphate hydrolases"/>
    <property type="match status" value="1"/>
</dbReference>
<dbReference type="PRINTS" id="PR00364">
    <property type="entry name" value="DISEASERSIST"/>
</dbReference>
<evidence type="ECO:0000256" key="2">
    <source>
        <dbReference type="ARBA" id="ARBA00022821"/>
    </source>
</evidence>
<evidence type="ECO:0000256" key="1">
    <source>
        <dbReference type="ARBA" id="ARBA00008894"/>
    </source>
</evidence>
<comment type="caution">
    <text evidence="6">The sequence shown here is derived from an EMBL/GenBank/DDBJ whole genome shotgun (WGS) entry which is preliminary data.</text>
</comment>
<dbReference type="FunFam" id="1.10.8.430:FF:000003">
    <property type="entry name" value="Probable disease resistance protein At5g66910"/>
    <property type="match status" value="1"/>
</dbReference>
<reference evidence="6" key="2">
    <citation type="submission" date="2023-06" db="EMBL/GenBank/DDBJ databases">
        <authorList>
            <person name="Ma L."/>
            <person name="Liu K.-W."/>
            <person name="Li Z."/>
            <person name="Hsiao Y.-Y."/>
            <person name="Qi Y."/>
            <person name="Fu T."/>
            <person name="Tang G."/>
            <person name="Zhang D."/>
            <person name="Sun W.-H."/>
            <person name="Liu D.-K."/>
            <person name="Li Y."/>
            <person name="Chen G.-Z."/>
            <person name="Liu X.-D."/>
            <person name="Liao X.-Y."/>
            <person name="Jiang Y.-T."/>
            <person name="Yu X."/>
            <person name="Hao Y."/>
            <person name="Huang J."/>
            <person name="Zhao X.-W."/>
            <person name="Ke S."/>
            <person name="Chen Y.-Y."/>
            <person name="Wu W.-L."/>
            <person name="Hsu J.-L."/>
            <person name="Lin Y.-F."/>
            <person name="Huang M.-D."/>
            <person name="Li C.-Y."/>
            <person name="Huang L."/>
            <person name="Wang Z.-W."/>
            <person name="Zhao X."/>
            <person name="Zhong W.-Y."/>
            <person name="Peng D.-H."/>
            <person name="Ahmad S."/>
            <person name="Lan S."/>
            <person name="Zhang J.-S."/>
            <person name="Tsai W.-C."/>
            <person name="Van De Peer Y."/>
            <person name="Liu Z.-J."/>
        </authorList>
    </citation>
    <scope>NUCLEOTIDE SEQUENCE</scope>
    <source>
        <strain evidence="6">CP</strain>
        <tissue evidence="6">Leaves</tissue>
    </source>
</reference>
<dbReference type="GO" id="GO:0006952">
    <property type="term" value="P:defense response"/>
    <property type="evidence" value="ECO:0007669"/>
    <property type="project" value="UniProtKB-KW"/>
</dbReference>
<dbReference type="AlphaFoldDB" id="A0AAV9EHZ8"/>
<dbReference type="PANTHER" id="PTHR33463">
    <property type="entry name" value="NB-ARC DOMAIN-CONTAINING PROTEIN-RELATED"/>
    <property type="match status" value="1"/>
</dbReference>
<gene>
    <name evidence="6" type="ORF">QJS10_CPA07g00393</name>
</gene>
<keyword evidence="2" id="KW-0611">Plant defense</keyword>
<accession>A0AAV9EHZ8</accession>
<evidence type="ECO:0000313" key="7">
    <source>
        <dbReference type="Proteomes" id="UP001180020"/>
    </source>
</evidence>
<dbReference type="GO" id="GO:0043531">
    <property type="term" value="F:ADP binding"/>
    <property type="evidence" value="ECO:0007669"/>
    <property type="project" value="InterPro"/>
</dbReference>
<keyword evidence="3" id="KW-0067">ATP-binding</keyword>
<dbReference type="InterPro" id="IPR027417">
    <property type="entry name" value="P-loop_NTPase"/>
</dbReference>
<dbReference type="Gene3D" id="1.10.8.430">
    <property type="entry name" value="Helical domain of apoptotic protease-activating factors"/>
    <property type="match status" value="1"/>
</dbReference>
<feature type="domain" description="NB-ARC" evidence="4">
    <location>
        <begin position="194"/>
        <end position="363"/>
    </location>
</feature>
<dbReference type="SUPFAM" id="SSF52058">
    <property type="entry name" value="L domain-like"/>
    <property type="match status" value="1"/>
</dbReference>
<dbReference type="InterPro" id="IPR057135">
    <property type="entry name" value="At4g27190-like_LRR"/>
</dbReference>
<name>A0AAV9EHZ8_ACOCL</name>
<reference evidence="6" key="1">
    <citation type="journal article" date="2023" name="Nat. Commun.">
        <title>Diploid and tetraploid genomes of Acorus and the evolution of monocots.</title>
        <authorList>
            <person name="Ma L."/>
            <person name="Liu K.W."/>
            <person name="Li Z."/>
            <person name="Hsiao Y.Y."/>
            <person name="Qi Y."/>
            <person name="Fu T."/>
            <person name="Tang G.D."/>
            <person name="Zhang D."/>
            <person name="Sun W.H."/>
            <person name="Liu D.K."/>
            <person name="Li Y."/>
            <person name="Chen G.Z."/>
            <person name="Liu X.D."/>
            <person name="Liao X.Y."/>
            <person name="Jiang Y.T."/>
            <person name="Yu X."/>
            <person name="Hao Y."/>
            <person name="Huang J."/>
            <person name="Zhao X.W."/>
            <person name="Ke S."/>
            <person name="Chen Y.Y."/>
            <person name="Wu W.L."/>
            <person name="Hsu J.L."/>
            <person name="Lin Y.F."/>
            <person name="Huang M.D."/>
            <person name="Li C.Y."/>
            <person name="Huang L."/>
            <person name="Wang Z.W."/>
            <person name="Zhao X."/>
            <person name="Zhong W.Y."/>
            <person name="Peng D.H."/>
            <person name="Ahmad S."/>
            <person name="Lan S."/>
            <person name="Zhang J.S."/>
            <person name="Tsai W.C."/>
            <person name="Van de Peer Y."/>
            <person name="Liu Z.J."/>
        </authorList>
    </citation>
    <scope>NUCLEOTIDE SEQUENCE</scope>
    <source>
        <strain evidence="6">CP</strain>
    </source>
</reference>
<protein>
    <submittedName>
        <fullName evidence="6">Disease resistance protein</fullName>
    </submittedName>
</protein>
<organism evidence="6 7">
    <name type="scientific">Acorus calamus</name>
    <name type="common">Sweet flag</name>
    <dbReference type="NCBI Taxonomy" id="4465"/>
    <lineage>
        <taxon>Eukaryota</taxon>
        <taxon>Viridiplantae</taxon>
        <taxon>Streptophyta</taxon>
        <taxon>Embryophyta</taxon>
        <taxon>Tracheophyta</taxon>
        <taxon>Spermatophyta</taxon>
        <taxon>Magnoliopsida</taxon>
        <taxon>Liliopsida</taxon>
        <taxon>Acoraceae</taxon>
        <taxon>Acorus</taxon>
    </lineage>
</organism>
<dbReference type="EMBL" id="JAUJYO010000007">
    <property type="protein sequence ID" value="KAK1311873.1"/>
    <property type="molecule type" value="Genomic_DNA"/>
</dbReference>
<dbReference type="GO" id="GO:0005524">
    <property type="term" value="F:ATP binding"/>
    <property type="evidence" value="ECO:0007669"/>
    <property type="project" value="UniProtKB-KW"/>
</dbReference>
<comment type="similarity">
    <text evidence="1">Belongs to the disease resistance NB-LRR family.</text>
</comment>
<keyword evidence="7" id="KW-1185">Reference proteome</keyword>
<dbReference type="Pfam" id="PF23247">
    <property type="entry name" value="LRR_RPS2"/>
    <property type="match status" value="1"/>
</dbReference>
<dbReference type="InterPro" id="IPR050905">
    <property type="entry name" value="Plant_NBS-LRR"/>
</dbReference>
<dbReference type="InterPro" id="IPR002182">
    <property type="entry name" value="NB-ARC"/>
</dbReference>
<evidence type="ECO:0000259" key="4">
    <source>
        <dbReference type="Pfam" id="PF00931"/>
    </source>
</evidence>
<dbReference type="FunFam" id="3.40.50.300:FF:001091">
    <property type="entry name" value="Probable disease resistance protein At1g61300"/>
    <property type="match status" value="1"/>
</dbReference>
<evidence type="ECO:0000256" key="3">
    <source>
        <dbReference type="ARBA" id="ARBA00022840"/>
    </source>
</evidence>
<dbReference type="PANTHER" id="PTHR33463:SF204">
    <property type="entry name" value="NB-ARC DOMAIN-CONTAINING PROTEIN"/>
    <property type="match status" value="1"/>
</dbReference>
<keyword evidence="3" id="KW-0547">Nucleotide-binding</keyword>
<dbReference type="InterPro" id="IPR032675">
    <property type="entry name" value="LRR_dom_sf"/>
</dbReference>
<evidence type="ECO:0000313" key="6">
    <source>
        <dbReference type="EMBL" id="KAK1311873.1"/>
    </source>
</evidence>
<proteinExistence type="inferred from homology"/>